<evidence type="ECO:0000256" key="2">
    <source>
        <dbReference type="ARBA" id="ARBA00022737"/>
    </source>
</evidence>
<dbReference type="SUPFAM" id="SSF54928">
    <property type="entry name" value="RNA-binding domain, RBD"/>
    <property type="match status" value="1"/>
</dbReference>
<accession>B0EV59</accession>
<organism evidence="9">
    <name type="scientific">Entamoeba dispar (strain ATCC PRA-260 / SAW760)</name>
    <dbReference type="NCBI Taxonomy" id="370354"/>
    <lineage>
        <taxon>Eukaryota</taxon>
        <taxon>Amoebozoa</taxon>
        <taxon>Evosea</taxon>
        <taxon>Archamoebae</taxon>
        <taxon>Mastigamoebida</taxon>
        <taxon>Entamoebidae</taxon>
        <taxon>Entamoeba</taxon>
    </lineage>
</organism>
<name>B0EV59_ENTDS</name>
<dbReference type="Proteomes" id="UP000008076">
    <property type="component" value="Unassembled WGS sequence"/>
</dbReference>
<evidence type="ECO:0000256" key="3">
    <source>
        <dbReference type="ARBA" id="ARBA00022884"/>
    </source>
</evidence>
<protein>
    <submittedName>
        <fullName evidence="8">Dc50, putative</fullName>
    </submittedName>
</protein>
<keyword evidence="9" id="KW-1185">Reference proteome</keyword>
<dbReference type="InterPro" id="IPR000504">
    <property type="entry name" value="RRM_dom"/>
</dbReference>
<feature type="domain" description="RRM" evidence="7">
    <location>
        <begin position="97"/>
        <end position="189"/>
    </location>
</feature>
<reference evidence="9" key="1">
    <citation type="submission" date="2007-12" db="EMBL/GenBank/DDBJ databases">
        <title>Annotation of Entamoeba dispar SAW760.</title>
        <authorList>
            <person name="Lorenzi H."/>
            <person name="Inman J."/>
            <person name="Schobel S."/>
            <person name="Amedeo P."/>
            <person name="Caler E."/>
        </authorList>
    </citation>
    <scope>NUCLEOTIDE SEQUENCE [LARGE SCALE GENOMIC DNA]</scope>
    <source>
        <strain evidence="9">ATCC PRA-260 / SAW760</strain>
    </source>
</reference>
<dbReference type="InterPro" id="IPR012677">
    <property type="entry name" value="Nucleotide-bd_a/b_plait_sf"/>
</dbReference>
<keyword evidence="4" id="KW-0539">Nucleus</keyword>
<feature type="compositionally biased region" description="Basic and acidic residues" evidence="6">
    <location>
        <begin position="63"/>
        <end position="87"/>
    </location>
</feature>
<dbReference type="PANTHER" id="PTHR48039">
    <property type="entry name" value="RNA-BINDING MOTIF PROTEIN 14B"/>
    <property type="match status" value="1"/>
</dbReference>
<evidence type="ECO:0000256" key="5">
    <source>
        <dbReference type="PROSITE-ProRule" id="PRU00176"/>
    </source>
</evidence>
<dbReference type="FunFam" id="3.30.70.330:FF:001252">
    <property type="entry name" value="RNA recognition motif domain containing protein"/>
    <property type="match status" value="1"/>
</dbReference>
<feature type="compositionally biased region" description="Basic and acidic residues" evidence="6">
    <location>
        <begin position="183"/>
        <end position="193"/>
    </location>
</feature>
<dbReference type="PROSITE" id="PS50102">
    <property type="entry name" value="RRM"/>
    <property type="match status" value="1"/>
</dbReference>
<sequence length="243" mass="28994">MNERRKRIVKILEVIIKKEPFKRNKERENRIMSEEEHKKRGDEEKSETKKIKQKQERKGKKQRNTERKEEKQEKRFDRKGLSREEKEELHKEDQIYRTIFIQNLSFKTTEEELKEKMGEYGDVSYCKICMDKEKGISRGTGFVCFRKRGVADKIIEEAYMFSGNKESDIEIDGRRLILQKAIKKEQAKETSDSKKKKKEGIKDNRNVSLAMVGQKTKEEYLQLGLTPNEAKIRLKAQMERNKK</sequence>
<evidence type="ECO:0000256" key="4">
    <source>
        <dbReference type="ARBA" id="ARBA00023242"/>
    </source>
</evidence>
<dbReference type="GO" id="GO:0005634">
    <property type="term" value="C:nucleus"/>
    <property type="evidence" value="ECO:0007669"/>
    <property type="project" value="UniProtKB-SubCell"/>
</dbReference>
<dbReference type="GeneID" id="5914388"/>
<keyword evidence="3 5" id="KW-0694">RNA-binding</keyword>
<dbReference type="InterPro" id="IPR051945">
    <property type="entry name" value="RRM_MRD1_RNA_proc_ribogen"/>
</dbReference>
<evidence type="ECO:0000256" key="6">
    <source>
        <dbReference type="SAM" id="MobiDB-lite"/>
    </source>
</evidence>
<dbReference type="eggNOG" id="KOG0127">
    <property type="taxonomic scope" value="Eukaryota"/>
</dbReference>
<dbReference type="VEuPathDB" id="AmoebaDB:EDI_177900"/>
<dbReference type="GO" id="GO:0003729">
    <property type="term" value="F:mRNA binding"/>
    <property type="evidence" value="ECO:0007669"/>
    <property type="project" value="TreeGrafter"/>
</dbReference>
<dbReference type="OrthoDB" id="3945418at2759"/>
<dbReference type="SMART" id="SM00360">
    <property type="entry name" value="RRM"/>
    <property type="match status" value="1"/>
</dbReference>
<gene>
    <name evidence="8" type="ORF">EDI_177900</name>
</gene>
<dbReference type="Pfam" id="PF00076">
    <property type="entry name" value="RRM_1"/>
    <property type="match status" value="1"/>
</dbReference>
<dbReference type="CDD" id="cd12415">
    <property type="entry name" value="RRM3_RBM28_like"/>
    <property type="match status" value="1"/>
</dbReference>
<feature type="region of interest" description="Disordered" evidence="6">
    <location>
        <begin position="22"/>
        <end position="87"/>
    </location>
</feature>
<feature type="region of interest" description="Disordered" evidence="6">
    <location>
        <begin position="183"/>
        <end position="208"/>
    </location>
</feature>
<evidence type="ECO:0000259" key="7">
    <source>
        <dbReference type="PROSITE" id="PS50102"/>
    </source>
</evidence>
<keyword evidence="2" id="KW-0677">Repeat</keyword>
<dbReference type="AlphaFoldDB" id="B0EV59"/>
<comment type="subcellular location">
    <subcellularLocation>
        <location evidence="1">Nucleus</location>
    </subcellularLocation>
</comment>
<evidence type="ECO:0000313" key="8">
    <source>
        <dbReference type="EMBL" id="EDR21587.1"/>
    </source>
</evidence>
<evidence type="ECO:0000313" key="9">
    <source>
        <dbReference type="Proteomes" id="UP000008076"/>
    </source>
</evidence>
<dbReference type="EMBL" id="DS551026">
    <property type="protein sequence ID" value="EDR21587.1"/>
    <property type="molecule type" value="Genomic_DNA"/>
</dbReference>
<evidence type="ECO:0000256" key="1">
    <source>
        <dbReference type="ARBA" id="ARBA00004123"/>
    </source>
</evidence>
<feature type="compositionally biased region" description="Basic and acidic residues" evidence="6">
    <location>
        <begin position="22"/>
        <end position="56"/>
    </location>
</feature>
<dbReference type="InterPro" id="IPR035979">
    <property type="entry name" value="RBD_domain_sf"/>
</dbReference>
<dbReference type="Gene3D" id="3.30.70.330">
    <property type="match status" value="1"/>
</dbReference>
<dbReference type="RefSeq" id="XP_001741935.1">
    <property type="nucleotide sequence ID" value="XM_001741883.1"/>
</dbReference>
<dbReference type="KEGG" id="edi:EDI_177900"/>
<dbReference type="PANTHER" id="PTHR48039:SF5">
    <property type="entry name" value="RNA-BINDING PROTEIN 28"/>
    <property type="match status" value="1"/>
</dbReference>
<proteinExistence type="predicted"/>